<keyword evidence="4" id="KW-1185">Reference proteome</keyword>
<dbReference type="EMBL" id="JBAHYK010000619">
    <property type="protein sequence ID" value="KAL0572525.1"/>
    <property type="molecule type" value="Genomic_DNA"/>
</dbReference>
<organism evidence="3 4">
    <name type="scientific">Marasmius crinis-equi</name>
    <dbReference type="NCBI Taxonomy" id="585013"/>
    <lineage>
        <taxon>Eukaryota</taxon>
        <taxon>Fungi</taxon>
        <taxon>Dikarya</taxon>
        <taxon>Basidiomycota</taxon>
        <taxon>Agaricomycotina</taxon>
        <taxon>Agaricomycetes</taxon>
        <taxon>Agaricomycetidae</taxon>
        <taxon>Agaricales</taxon>
        <taxon>Marasmiineae</taxon>
        <taxon>Marasmiaceae</taxon>
        <taxon>Marasmius</taxon>
    </lineage>
</organism>
<name>A0ABR3FB39_9AGAR</name>
<keyword evidence="1" id="KW-0175">Coiled coil</keyword>
<feature type="region of interest" description="Disordered" evidence="2">
    <location>
        <begin position="1"/>
        <end position="51"/>
    </location>
</feature>
<sequence length="188" mass="21000">MSNKSKKPSCTFARTDSRYKADQSSPICEESDEDCTIEVDSESEEIKRGSSPGINEALARLLPDSHEAIPNFVIDDLQIKYLEDQLSEKKEEISNLKLKIEGLERKNADLKQRTLMQDGFLANLGHQVRGYSDDSRRWEHLSKLIAHKLDGVGNLVDLINWVLLYGVGLVDMPALPGAGNEAQMAVDK</sequence>
<evidence type="ECO:0000256" key="1">
    <source>
        <dbReference type="SAM" id="Coils"/>
    </source>
</evidence>
<feature type="compositionally biased region" description="Acidic residues" evidence="2">
    <location>
        <begin position="29"/>
        <end position="43"/>
    </location>
</feature>
<evidence type="ECO:0000256" key="2">
    <source>
        <dbReference type="SAM" id="MobiDB-lite"/>
    </source>
</evidence>
<protein>
    <submittedName>
        <fullName evidence="3">Uncharacterized protein</fullName>
    </submittedName>
</protein>
<evidence type="ECO:0000313" key="3">
    <source>
        <dbReference type="EMBL" id="KAL0572525.1"/>
    </source>
</evidence>
<accession>A0ABR3FB39</accession>
<reference evidence="3 4" key="1">
    <citation type="submission" date="2024-02" db="EMBL/GenBank/DDBJ databases">
        <title>A draft genome for the cacao thread blight pathogen Marasmius crinis-equi.</title>
        <authorList>
            <person name="Cohen S.P."/>
            <person name="Baruah I.K."/>
            <person name="Amoako-Attah I."/>
            <person name="Bukari Y."/>
            <person name="Meinhardt L.W."/>
            <person name="Bailey B.A."/>
        </authorList>
    </citation>
    <scope>NUCLEOTIDE SEQUENCE [LARGE SCALE GENOMIC DNA]</scope>
    <source>
        <strain evidence="3 4">GH-76</strain>
    </source>
</reference>
<feature type="coiled-coil region" evidence="1">
    <location>
        <begin position="79"/>
        <end position="113"/>
    </location>
</feature>
<evidence type="ECO:0000313" key="4">
    <source>
        <dbReference type="Proteomes" id="UP001465976"/>
    </source>
</evidence>
<dbReference type="Proteomes" id="UP001465976">
    <property type="component" value="Unassembled WGS sequence"/>
</dbReference>
<gene>
    <name evidence="3" type="ORF">V5O48_009440</name>
</gene>
<proteinExistence type="predicted"/>
<comment type="caution">
    <text evidence="3">The sequence shown here is derived from an EMBL/GenBank/DDBJ whole genome shotgun (WGS) entry which is preliminary data.</text>
</comment>